<name>A0A3D2X3R2_9FIRM</name>
<gene>
    <name evidence="2" type="ORF">DHW61_04295</name>
</gene>
<proteinExistence type="predicted"/>
<dbReference type="Gene3D" id="1.10.3210.10">
    <property type="entry name" value="Hypothetical protein af1432"/>
    <property type="match status" value="1"/>
</dbReference>
<evidence type="ECO:0000313" key="3">
    <source>
        <dbReference type="Proteomes" id="UP000262969"/>
    </source>
</evidence>
<evidence type="ECO:0000313" key="2">
    <source>
        <dbReference type="EMBL" id="HCL01626.1"/>
    </source>
</evidence>
<dbReference type="AlphaFoldDB" id="A0A3D2X3R2"/>
<dbReference type="NCBIfam" id="TIGR00277">
    <property type="entry name" value="HDIG"/>
    <property type="match status" value="1"/>
</dbReference>
<dbReference type="EMBL" id="DPVV01000149">
    <property type="protein sequence ID" value="HCL01626.1"/>
    <property type="molecule type" value="Genomic_DNA"/>
</dbReference>
<dbReference type="SUPFAM" id="SSF109604">
    <property type="entry name" value="HD-domain/PDEase-like"/>
    <property type="match status" value="1"/>
</dbReference>
<evidence type="ECO:0000259" key="1">
    <source>
        <dbReference type="PROSITE" id="PS51832"/>
    </source>
</evidence>
<accession>A0A3D2X3R2</accession>
<feature type="domain" description="HD-GYP" evidence="1">
    <location>
        <begin position="126"/>
        <end position="321"/>
    </location>
</feature>
<organism evidence="2 3">
    <name type="scientific">Lachnoclostridium phytofermentans</name>
    <dbReference type="NCBI Taxonomy" id="66219"/>
    <lineage>
        <taxon>Bacteria</taxon>
        <taxon>Bacillati</taxon>
        <taxon>Bacillota</taxon>
        <taxon>Clostridia</taxon>
        <taxon>Lachnospirales</taxon>
        <taxon>Lachnospiraceae</taxon>
    </lineage>
</organism>
<comment type="caution">
    <text evidence="2">The sequence shown here is derived from an EMBL/GenBank/DDBJ whole genome shotgun (WGS) entry which is preliminary data.</text>
</comment>
<dbReference type="SMART" id="SM00471">
    <property type="entry name" value="HDc"/>
    <property type="match status" value="1"/>
</dbReference>
<dbReference type="InterPro" id="IPR003607">
    <property type="entry name" value="HD/PDEase_dom"/>
</dbReference>
<dbReference type="InterPro" id="IPR037522">
    <property type="entry name" value="HD_GYP_dom"/>
</dbReference>
<dbReference type="PANTHER" id="PTHR43155">
    <property type="entry name" value="CYCLIC DI-GMP PHOSPHODIESTERASE PA4108-RELATED"/>
    <property type="match status" value="1"/>
</dbReference>
<dbReference type="PROSITE" id="PS51832">
    <property type="entry name" value="HD_GYP"/>
    <property type="match status" value="1"/>
</dbReference>
<sequence length="362" mass="41436">MKTKKIPVNQAVPGMIVAENVYTFSNQLIISEGTKLSDKIITRLKFYSIHQVIVQLQDEMALNSPVNPVNSNLYLGKMRSTEEFEDFSSTVLSTVGRFHNAMDDIANNNGKIDTDSLYRDIKKIMARGRNNLHIFDMLHCMRDYDDMSYIHSINVAIMCHMFGVWLNFGPRDLETLTLCGLLHDIGKLVIPSEILTKKETLTQEEYDLLKSHATRGYKILEQHDINIHIKMTAMMHHERCDGSGYPMGLTSAQIDRFAKIVMIADVYDAMTSSRSYRNPLCPFEVISLFESEGLTKYDPKYIMTLFDHISQLYLNSSVRLSDGRVGQVVFMNRNTLSRPVIQCGEEFVDLIKFSNLYISEIL</sequence>
<dbReference type="CDD" id="cd00077">
    <property type="entry name" value="HDc"/>
    <property type="match status" value="1"/>
</dbReference>
<dbReference type="InterPro" id="IPR006675">
    <property type="entry name" value="HDIG_dom"/>
</dbReference>
<reference evidence="2 3" key="1">
    <citation type="journal article" date="2018" name="Nat. Biotechnol.">
        <title>A standardized bacterial taxonomy based on genome phylogeny substantially revises the tree of life.</title>
        <authorList>
            <person name="Parks D.H."/>
            <person name="Chuvochina M."/>
            <person name="Waite D.W."/>
            <person name="Rinke C."/>
            <person name="Skarshewski A."/>
            <person name="Chaumeil P.A."/>
            <person name="Hugenholtz P."/>
        </authorList>
    </citation>
    <scope>NUCLEOTIDE SEQUENCE [LARGE SCALE GENOMIC DNA]</scope>
    <source>
        <strain evidence="2">UBA11728</strain>
    </source>
</reference>
<dbReference type="Pfam" id="PF13487">
    <property type="entry name" value="HD_5"/>
    <property type="match status" value="1"/>
</dbReference>
<dbReference type="Proteomes" id="UP000262969">
    <property type="component" value="Unassembled WGS sequence"/>
</dbReference>
<protein>
    <recommendedName>
        <fullName evidence="1">HD-GYP domain-containing protein</fullName>
    </recommendedName>
</protein>
<dbReference type="PANTHER" id="PTHR43155:SF2">
    <property type="entry name" value="CYCLIC DI-GMP PHOSPHODIESTERASE PA4108"/>
    <property type="match status" value="1"/>
</dbReference>